<organism evidence="1 2">
    <name type="scientific">Hyalomma asiaticum</name>
    <name type="common">Tick</name>
    <dbReference type="NCBI Taxonomy" id="266040"/>
    <lineage>
        <taxon>Eukaryota</taxon>
        <taxon>Metazoa</taxon>
        <taxon>Ecdysozoa</taxon>
        <taxon>Arthropoda</taxon>
        <taxon>Chelicerata</taxon>
        <taxon>Arachnida</taxon>
        <taxon>Acari</taxon>
        <taxon>Parasitiformes</taxon>
        <taxon>Ixodida</taxon>
        <taxon>Ixodoidea</taxon>
        <taxon>Ixodidae</taxon>
        <taxon>Hyalomminae</taxon>
        <taxon>Hyalomma</taxon>
    </lineage>
</organism>
<proteinExistence type="predicted"/>
<evidence type="ECO:0000313" key="1">
    <source>
        <dbReference type="EMBL" id="KAH6933094.1"/>
    </source>
</evidence>
<dbReference type="EMBL" id="CM023484">
    <property type="protein sequence ID" value="KAH6933094.1"/>
    <property type="molecule type" value="Genomic_DNA"/>
</dbReference>
<dbReference type="Proteomes" id="UP000821845">
    <property type="component" value="Chromosome 4"/>
</dbReference>
<gene>
    <name evidence="1" type="ORF">HPB50_012090</name>
</gene>
<keyword evidence="2" id="KW-1185">Reference proteome</keyword>
<protein>
    <submittedName>
        <fullName evidence="1">Uncharacterized protein</fullName>
    </submittedName>
</protein>
<sequence>MWRCRARAIAAEGPPGRNNNRPGPTRRQPARGPRNFGGENAATEQPKSPIKRSPHRLASLLVARARPGSSSPGVTATAGPLVAHRERAELELSSQGRGRLHPTLQCLERSHTGAAVSLPRCARGTFVCVSVYLADPPFAPSTPTTPGRAAPARSLERSASRRSSQRECVRLIRPYDGKQSESGLENSVNTYVYEKLEEGEDSEE</sequence>
<evidence type="ECO:0000313" key="2">
    <source>
        <dbReference type="Proteomes" id="UP000821845"/>
    </source>
</evidence>
<name>A0ACB7SH40_HYAAI</name>
<comment type="caution">
    <text evidence="1">The sequence shown here is derived from an EMBL/GenBank/DDBJ whole genome shotgun (WGS) entry which is preliminary data.</text>
</comment>
<accession>A0ACB7SH40</accession>
<reference evidence="1" key="1">
    <citation type="submission" date="2020-05" db="EMBL/GenBank/DDBJ databases">
        <title>Large-scale comparative analyses of tick genomes elucidate their genetic diversity and vector capacities.</title>
        <authorList>
            <person name="Jia N."/>
            <person name="Wang J."/>
            <person name="Shi W."/>
            <person name="Du L."/>
            <person name="Sun Y."/>
            <person name="Zhan W."/>
            <person name="Jiang J."/>
            <person name="Wang Q."/>
            <person name="Zhang B."/>
            <person name="Ji P."/>
            <person name="Sakyi L.B."/>
            <person name="Cui X."/>
            <person name="Yuan T."/>
            <person name="Jiang B."/>
            <person name="Yang W."/>
            <person name="Lam T.T.-Y."/>
            <person name="Chang Q."/>
            <person name="Ding S."/>
            <person name="Wang X."/>
            <person name="Zhu J."/>
            <person name="Ruan X."/>
            <person name="Zhao L."/>
            <person name="Wei J."/>
            <person name="Que T."/>
            <person name="Du C."/>
            <person name="Cheng J."/>
            <person name="Dai P."/>
            <person name="Han X."/>
            <person name="Huang E."/>
            <person name="Gao Y."/>
            <person name="Liu J."/>
            <person name="Shao H."/>
            <person name="Ye R."/>
            <person name="Li L."/>
            <person name="Wei W."/>
            <person name="Wang X."/>
            <person name="Wang C."/>
            <person name="Yang T."/>
            <person name="Huo Q."/>
            <person name="Li W."/>
            <person name="Guo W."/>
            <person name="Chen H."/>
            <person name="Zhou L."/>
            <person name="Ni X."/>
            <person name="Tian J."/>
            <person name="Zhou Y."/>
            <person name="Sheng Y."/>
            <person name="Liu T."/>
            <person name="Pan Y."/>
            <person name="Xia L."/>
            <person name="Li J."/>
            <person name="Zhao F."/>
            <person name="Cao W."/>
        </authorList>
    </citation>
    <scope>NUCLEOTIDE SEQUENCE</scope>
    <source>
        <strain evidence="1">Hyas-2018</strain>
    </source>
</reference>